<feature type="compositionally biased region" description="Polar residues" evidence="1">
    <location>
        <begin position="220"/>
        <end position="239"/>
    </location>
</feature>
<feature type="compositionally biased region" description="Basic residues" evidence="1">
    <location>
        <begin position="268"/>
        <end position="279"/>
    </location>
</feature>
<accession>A0A8J8WD84</accession>
<dbReference type="Proteomes" id="UP000770661">
    <property type="component" value="Unassembled WGS sequence"/>
</dbReference>
<dbReference type="AlphaFoldDB" id="A0A8J8WD84"/>
<sequence length="345" mass="38369">MSSMSTAGTEEAARKVTANDAVLQPRVHPMKEFSEDPEVQSIDAFCNNCLSKVIGSEALGHLCFGPVMCVKCMTVIKQCQDFRADYPLVTKCKKDNGMHVVKCTLVLLNLNHYANTNSAIANVASSKGSIKGNAREDFIKSYLKSFILLKDKDPWESAFEDPEVKQFVESCNLISEADEVLTKKRDQNNLPSSSQQPGGKGQSGKCTSSIQQKRLKDICQNSAPSSSSTKPLKQTSPVQETVCEGSTKGSDTFRHTGYSTSTKESNTQKRHQFGKNRKSRLHRKENMVYADFIPKNVLRSGDYLVVEYPKQECPTECPNCYTHFDPMLCTVNLSTNISDFMCHNL</sequence>
<evidence type="ECO:0000313" key="2">
    <source>
        <dbReference type="EMBL" id="KAG0692879.1"/>
    </source>
</evidence>
<keyword evidence="3" id="KW-1185">Reference proteome</keyword>
<protein>
    <submittedName>
        <fullName evidence="2">Uncharacterized protein</fullName>
    </submittedName>
</protein>
<dbReference type="OrthoDB" id="6370179at2759"/>
<reference evidence="2" key="1">
    <citation type="submission" date="2020-07" db="EMBL/GenBank/DDBJ databases">
        <title>The High-quality genome of the commercially important snow crab, Chionoecetes opilio.</title>
        <authorList>
            <person name="Jeong J.-H."/>
            <person name="Ryu S."/>
        </authorList>
    </citation>
    <scope>NUCLEOTIDE SEQUENCE</scope>
    <source>
        <strain evidence="2">MADBK_172401_WGS</strain>
        <tissue evidence="2">Digestive gland</tissue>
    </source>
</reference>
<feature type="region of interest" description="Disordered" evidence="1">
    <location>
        <begin position="182"/>
        <end position="207"/>
    </location>
</feature>
<evidence type="ECO:0000313" key="3">
    <source>
        <dbReference type="Proteomes" id="UP000770661"/>
    </source>
</evidence>
<name>A0A8J8WD84_CHIOP</name>
<feature type="region of interest" description="Disordered" evidence="1">
    <location>
        <begin position="220"/>
        <end position="279"/>
    </location>
</feature>
<dbReference type="EMBL" id="JACEEZ010026419">
    <property type="protein sequence ID" value="KAG0692879.1"/>
    <property type="molecule type" value="Genomic_DNA"/>
</dbReference>
<organism evidence="2 3">
    <name type="scientific">Chionoecetes opilio</name>
    <name type="common">Atlantic snow crab</name>
    <name type="synonym">Cancer opilio</name>
    <dbReference type="NCBI Taxonomy" id="41210"/>
    <lineage>
        <taxon>Eukaryota</taxon>
        <taxon>Metazoa</taxon>
        <taxon>Ecdysozoa</taxon>
        <taxon>Arthropoda</taxon>
        <taxon>Crustacea</taxon>
        <taxon>Multicrustacea</taxon>
        <taxon>Malacostraca</taxon>
        <taxon>Eumalacostraca</taxon>
        <taxon>Eucarida</taxon>
        <taxon>Decapoda</taxon>
        <taxon>Pleocyemata</taxon>
        <taxon>Brachyura</taxon>
        <taxon>Eubrachyura</taxon>
        <taxon>Majoidea</taxon>
        <taxon>Majidae</taxon>
        <taxon>Chionoecetes</taxon>
    </lineage>
</organism>
<comment type="caution">
    <text evidence="2">The sequence shown here is derived from an EMBL/GenBank/DDBJ whole genome shotgun (WGS) entry which is preliminary data.</text>
</comment>
<gene>
    <name evidence="2" type="ORF">GWK47_027711</name>
</gene>
<proteinExistence type="predicted"/>
<evidence type="ECO:0000256" key="1">
    <source>
        <dbReference type="SAM" id="MobiDB-lite"/>
    </source>
</evidence>